<dbReference type="AlphaFoldDB" id="A0A0E3WF36"/>
<accession>A0A0E3WF36</accession>
<dbReference type="RefSeq" id="WP_093650408.1">
    <property type="nucleotide sequence ID" value="NZ_CTEN01000002.1"/>
</dbReference>
<feature type="domain" description="HTH crp-type" evidence="5">
    <location>
        <begin position="149"/>
        <end position="221"/>
    </location>
</feature>
<keyword evidence="3" id="KW-0804">Transcription</keyword>
<keyword evidence="2" id="KW-0238">DNA-binding</keyword>
<sequence length="231" mass="27309">MISKEQYFFLKGQAAFKHFTIEEFDQLAQAARFRTIPRDQFFFFAGDERNYLFVLQKGYARIEQFDQTDTYSYLDYIREGGAFPFGGLFVDPYYHYSAIAVTDLSYIMVPMDLYESLSKKNNQQMLFLNQKLSRILKFQELRLRNAMISSASERVVQVLALLYWDLCQPDQLLEIPFGIHIQELSRLAATTRETASHVLKKLKEEKRIAYSHKKLTYLDTDYFLENLTETR</sequence>
<evidence type="ECO:0000256" key="3">
    <source>
        <dbReference type="ARBA" id="ARBA00023163"/>
    </source>
</evidence>
<feature type="domain" description="Cyclic nucleotide-binding" evidence="4">
    <location>
        <begin position="15"/>
        <end position="117"/>
    </location>
</feature>
<dbReference type="SMART" id="SM00419">
    <property type="entry name" value="HTH_CRP"/>
    <property type="match status" value="1"/>
</dbReference>
<dbReference type="InterPro" id="IPR018490">
    <property type="entry name" value="cNMP-bd_dom_sf"/>
</dbReference>
<organism evidence="6 7">
    <name type="scientific">Streptococcus varani</name>
    <dbReference type="NCBI Taxonomy" id="1608583"/>
    <lineage>
        <taxon>Bacteria</taxon>
        <taxon>Bacillati</taxon>
        <taxon>Bacillota</taxon>
        <taxon>Bacilli</taxon>
        <taxon>Lactobacillales</taxon>
        <taxon>Streptococcaceae</taxon>
        <taxon>Streptococcus</taxon>
    </lineage>
</organism>
<dbReference type="Pfam" id="PF00027">
    <property type="entry name" value="cNMP_binding"/>
    <property type="match status" value="1"/>
</dbReference>
<dbReference type="InterPro" id="IPR000595">
    <property type="entry name" value="cNMP-bd_dom"/>
</dbReference>
<protein>
    <submittedName>
        <fullName evidence="6">cAMP-binding protein-catabolite gene activator and regulatory subunit of cAMP-dependent protein kinases</fullName>
    </submittedName>
</protein>
<dbReference type="InterPro" id="IPR036390">
    <property type="entry name" value="WH_DNA-bd_sf"/>
</dbReference>
<dbReference type="SUPFAM" id="SSF51206">
    <property type="entry name" value="cAMP-binding domain-like"/>
    <property type="match status" value="1"/>
</dbReference>
<dbReference type="OrthoDB" id="9810708at2"/>
<keyword evidence="6" id="KW-0418">Kinase</keyword>
<dbReference type="CDD" id="cd00038">
    <property type="entry name" value="CAP_ED"/>
    <property type="match status" value="1"/>
</dbReference>
<dbReference type="STRING" id="1608583.BN1356_01152"/>
<proteinExistence type="predicted"/>
<keyword evidence="7" id="KW-1185">Reference proteome</keyword>
<dbReference type="InterPro" id="IPR012318">
    <property type="entry name" value="HTH_CRP"/>
</dbReference>
<reference evidence="7" key="1">
    <citation type="submission" date="2015-03" db="EMBL/GenBank/DDBJ databases">
        <authorList>
            <person name="Urmite Genomes"/>
        </authorList>
    </citation>
    <scope>NUCLEOTIDE SEQUENCE [LARGE SCALE GENOMIC DNA]</scope>
    <source>
        <strain evidence="7">FF10</strain>
    </source>
</reference>
<gene>
    <name evidence="6" type="ORF">BN1356_01152</name>
</gene>
<dbReference type="GO" id="GO:0005829">
    <property type="term" value="C:cytosol"/>
    <property type="evidence" value="ECO:0007669"/>
    <property type="project" value="TreeGrafter"/>
</dbReference>
<dbReference type="PROSITE" id="PS51063">
    <property type="entry name" value="HTH_CRP_2"/>
    <property type="match status" value="1"/>
</dbReference>
<dbReference type="Proteomes" id="UP000198604">
    <property type="component" value="Unassembled WGS sequence"/>
</dbReference>
<evidence type="ECO:0000256" key="2">
    <source>
        <dbReference type="ARBA" id="ARBA00023125"/>
    </source>
</evidence>
<evidence type="ECO:0000259" key="4">
    <source>
        <dbReference type="PROSITE" id="PS50042"/>
    </source>
</evidence>
<dbReference type="EMBL" id="CTEN01000002">
    <property type="protein sequence ID" value="CQR24798.1"/>
    <property type="molecule type" value="Genomic_DNA"/>
</dbReference>
<dbReference type="PANTHER" id="PTHR24567">
    <property type="entry name" value="CRP FAMILY TRANSCRIPTIONAL REGULATORY PROTEIN"/>
    <property type="match status" value="1"/>
</dbReference>
<dbReference type="InterPro" id="IPR050397">
    <property type="entry name" value="Env_Response_Regulators"/>
</dbReference>
<dbReference type="Pfam" id="PF13545">
    <property type="entry name" value="HTH_Crp_2"/>
    <property type="match status" value="1"/>
</dbReference>
<evidence type="ECO:0000259" key="5">
    <source>
        <dbReference type="PROSITE" id="PS51063"/>
    </source>
</evidence>
<dbReference type="GO" id="GO:0003700">
    <property type="term" value="F:DNA-binding transcription factor activity"/>
    <property type="evidence" value="ECO:0007669"/>
    <property type="project" value="TreeGrafter"/>
</dbReference>
<name>A0A0E3WF36_9STRE</name>
<keyword evidence="6" id="KW-0808">Transferase</keyword>
<dbReference type="SUPFAM" id="SSF46785">
    <property type="entry name" value="Winged helix' DNA-binding domain"/>
    <property type="match status" value="1"/>
</dbReference>
<dbReference type="PANTHER" id="PTHR24567:SF74">
    <property type="entry name" value="HTH-TYPE TRANSCRIPTIONAL REGULATOR ARCR"/>
    <property type="match status" value="1"/>
</dbReference>
<dbReference type="InterPro" id="IPR014710">
    <property type="entry name" value="RmlC-like_jellyroll"/>
</dbReference>
<dbReference type="Gene3D" id="2.60.120.10">
    <property type="entry name" value="Jelly Rolls"/>
    <property type="match status" value="1"/>
</dbReference>
<dbReference type="PROSITE" id="PS50042">
    <property type="entry name" value="CNMP_BINDING_3"/>
    <property type="match status" value="1"/>
</dbReference>
<dbReference type="GO" id="GO:0003677">
    <property type="term" value="F:DNA binding"/>
    <property type="evidence" value="ECO:0007669"/>
    <property type="project" value="UniProtKB-KW"/>
</dbReference>
<evidence type="ECO:0000313" key="7">
    <source>
        <dbReference type="Proteomes" id="UP000198604"/>
    </source>
</evidence>
<keyword evidence="1" id="KW-0805">Transcription regulation</keyword>
<evidence type="ECO:0000256" key="1">
    <source>
        <dbReference type="ARBA" id="ARBA00023015"/>
    </source>
</evidence>
<dbReference type="GO" id="GO:0016301">
    <property type="term" value="F:kinase activity"/>
    <property type="evidence" value="ECO:0007669"/>
    <property type="project" value="UniProtKB-KW"/>
</dbReference>
<evidence type="ECO:0000313" key="6">
    <source>
        <dbReference type="EMBL" id="CQR24798.1"/>
    </source>
</evidence>